<dbReference type="CDD" id="cd06533">
    <property type="entry name" value="Glyco_transf_WecG_TagA"/>
    <property type="match status" value="1"/>
</dbReference>
<proteinExistence type="predicted"/>
<evidence type="ECO:0000313" key="3">
    <source>
        <dbReference type="EMBL" id="MBD2603773.1"/>
    </source>
</evidence>
<gene>
    <name evidence="3" type="ORF">H6G81_04315</name>
</gene>
<dbReference type="PANTHER" id="PTHR34136:SF1">
    <property type="entry name" value="UDP-N-ACETYL-D-MANNOSAMINURONIC ACID TRANSFERASE"/>
    <property type="match status" value="1"/>
</dbReference>
<evidence type="ECO:0000256" key="2">
    <source>
        <dbReference type="ARBA" id="ARBA00022679"/>
    </source>
</evidence>
<evidence type="ECO:0000313" key="4">
    <source>
        <dbReference type="Proteomes" id="UP000660380"/>
    </source>
</evidence>
<comment type="caution">
    <text evidence="3">The sequence shown here is derived from an EMBL/GenBank/DDBJ whole genome shotgun (WGS) entry which is preliminary data.</text>
</comment>
<sequence length="263" mass="30434">MPKNKFEEIVLLGTKFHKLKVSELIQYVVKAAKLEKKTTISNVNVRAMNFAYDLPWYKDFINKSDLVFCDGFGVLLGAKFMGCCVDSGNRMTCPDYIEDLALTCERENVSLFLLAGKPGTVDKAITKLKIVAPNLKVKGHHGYFQKSGQENEFVIQKINKFKPDILYIGFGMPLQEDWVLRNIDQIDAKVFLPLGACLDFYTGNVYRGPRWMTNYGLEWLTRLVTEPGRLWERYVIGNPLFFYRVLQERIRNRFQKRSKSSPY</sequence>
<dbReference type="RefSeq" id="WP_084763288.1">
    <property type="nucleotide sequence ID" value="NZ_JACJTA010000005.1"/>
</dbReference>
<dbReference type="EMBL" id="JACJTA010000005">
    <property type="protein sequence ID" value="MBD2603773.1"/>
    <property type="molecule type" value="Genomic_DNA"/>
</dbReference>
<dbReference type="InterPro" id="IPR004629">
    <property type="entry name" value="WecG_TagA_CpsF"/>
</dbReference>
<dbReference type="PANTHER" id="PTHR34136">
    <property type="match status" value="1"/>
</dbReference>
<keyword evidence="4" id="KW-1185">Reference proteome</keyword>
<name>A0ABR8GKU5_9CYAN</name>
<evidence type="ECO:0000256" key="1">
    <source>
        <dbReference type="ARBA" id="ARBA00022676"/>
    </source>
</evidence>
<dbReference type="Proteomes" id="UP000660380">
    <property type="component" value="Unassembled WGS sequence"/>
</dbReference>
<dbReference type="NCBIfam" id="TIGR00696">
    <property type="entry name" value="wecG_tagA_cpsF"/>
    <property type="match status" value="1"/>
</dbReference>
<dbReference type="Pfam" id="PF03808">
    <property type="entry name" value="Glyco_tran_WecG"/>
    <property type="match status" value="1"/>
</dbReference>
<protein>
    <submittedName>
        <fullName evidence="3">WecB/TagA/CpsF family glycosyltransferase</fullName>
    </submittedName>
</protein>
<organism evidence="3 4">
    <name type="scientific">Scytonema hofmannii FACHB-248</name>
    <dbReference type="NCBI Taxonomy" id="1842502"/>
    <lineage>
        <taxon>Bacteria</taxon>
        <taxon>Bacillati</taxon>
        <taxon>Cyanobacteriota</taxon>
        <taxon>Cyanophyceae</taxon>
        <taxon>Nostocales</taxon>
        <taxon>Scytonemataceae</taxon>
        <taxon>Scytonema</taxon>
    </lineage>
</organism>
<reference evidence="3 4" key="1">
    <citation type="journal article" date="2020" name="ISME J.">
        <title>Comparative genomics reveals insights into cyanobacterial evolution and habitat adaptation.</title>
        <authorList>
            <person name="Chen M.Y."/>
            <person name="Teng W.K."/>
            <person name="Zhao L."/>
            <person name="Hu C.X."/>
            <person name="Zhou Y.K."/>
            <person name="Han B.P."/>
            <person name="Song L.R."/>
            <person name="Shu W.S."/>
        </authorList>
    </citation>
    <scope>NUCLEOTIDE SEQUENCE [LARGE SCALE GENOMIC DNA]</scope>
    <source>
        <strain evidence="3 4">FACHB-248</strain>
    </source>
</reference>
<accession>A0ABR8GKU5</accession>
<keyword evidence="1" id="KW-0328">Glycosyltransferase</keyword>
<keyword evidence="2" id="KW-0808">Transferase</keyword>